<dbReference type="PANTHER" id="PTHR30349:SF64">
    <property type="entry name" value="PROPHAGE INTEGRASE INTD-RELATED"/>
    <property type="match status" value="1"/>
</dbReference>
<dbReference type="SUPFAM" id="SSF56349">
    <property type="entry name" value="DNA breaking-rejoining enzymes"/>
    <property type="match status" value="1"/>
</dbReference>
<dbReference type="CDD" id="cd01189">
    <property type="entry name" value="INT_ICEBs1_C_like"/>
    <property type="match status" value="1"/>
</dbReference>
<dbReference type="InterPro" id="IPR004107">
    <property type="entry name" value="Integrase_SAM-like_N"/>
</dbReference>
<dbReference type="GO" id="GO:0015074">
    <property type="term" value="P:DNA integration"/>
    <property type="evidence" value="ECO:0007669"/>
    <property type="project" value="UniProtKB-KW"/>
</dbReference>
<comment type="function">
    <text evidence="1">Site-specific tyrosine recombinase, which acts by catalyzing the cutting and rejoining of the recombining DNA molecules.</text>
</comment>
<dbReference type="Proteomes" id="UP000197032">
    <property type="component" value="Unassembled WGS sequence"/>
</dbReference>
<dbReference type="GO" id="GO:0006310">
    <property type="term" value="P:DNA recombination"/>
    <property type="evidence" value="ECO:0007669"/>
    <property type="project" value="UniProtKB-KW"/>
</dbReference>
<dbReference type="InterPro" id="IPR044068">
    <property type="entry name" value="CB"/>
</dbReference>
<protein>
    <submittedName>
        <fullName evidence="9">Tyrosine recombinase, xerC-like protein</fullName>
    </submittedName>
</protein>
<dbReference type="PANTHER" id="PTHR30349">
    <property type="entry name" value="PHAGE INTEGRASE-RELATED"/>
    <property type="match status" value="1"/>
</dbReference>
<dbReference type="Pfam" id="PF14659">
    <property type="entry name" value="Phage_int_SAM_3"/>
    <property type="match status" value="1"/>
</dbReference>
<evidence type="ECO:0000256" key="6">
    <source>
        <dbReference type="PROSITE-ProRule" id="PRU01248"/>
    </source>
</evidence>
<dbReference type="PROSITE" id="PS51898">
    <property type="entry name" value="TYR_RECOMBINASE"/>
    <property type="match status" value="1"/>
</dbReference>
<organism evidence="9 10">
    <name type="scientific">Calderihabitans maritimus</name>
    <dbReference type="NCBI Taxonomy" id="1246530"/>
    <lineage>
        <taxon>Bacteria</taxon>
        <taxon>Bacillati</taxon>
        <taxon>Bacillota</taxon>
        <taxon>Clostridia</taxon>
        <taxon>Neomoorellales</taxon>
        <taxon>Calderihabitantaceae</taxon>
        <taxon>Calderihabitans</taxon>
    </lineage>
</organism>
<accession>A0A1Z5HSH9</accession>
<dbReference type="Gene3D" id="1.10.150.130">
    <property type="match status" value="1"/>
</dbReference>
<evidence type="ECO:0000256" key="3">
    <source>
        <dbReference type="ARBA" id="ARBA00022908"/>
    </source>
</evidence>
<evidence type="ECO:0000256" key="5">
    <source>
        <dbReference type="ARBA" id="ARBA00023172"/>
    </source>
</evidence>
<evidence type="ECO:0000259" key="8">
    <source>
        <dbReference type="PROSITE" id="PS51900"/>
    </source>
</evidence>
<dbReference type="InterPro" id="IPR002104">
    <property type="entry name" value="Integrase_catalytic"/>
</dbReference>
<dbReference type="PROSITE" id="PS51900">
    <property type="entry name" value="CB"/>
    <property type="match status" value="1"/>
</dbReference>
<name>A0A1Z5HSH9_9FIRM</name>
<dbReference type="Pfam" id="PF00589">
    <property type="entry name" value="Phage_integrase"/>
    <property type="match status" value="1"/>
</dbReference>
<evidence type="ECO:0000256" key="4">
    <source>
        <dbReference type="ARBA" id="ARBA00023125"/>
    </source>
</evidence>
<gene>
    <name evidence="9" type="ORF">KKC1_16430</name>
</gene>
<dbReference type="AlphaFoldDB" id="A0A1Z5HSH9"/>
<proteinExistence type="inferred from homology"/>
<dbReference type="Gene3D" id="1.10.443.10">
    <property type="entry name" value="Intergrase catalytic core"/>
    <property type="match status" value="1"/>
</dbReference>
<dbReference type="InterPro" id="IPR028259">
    <property type="entry name" value="AP2-like_int_N"/>
</dbReference>
<keyword evidence="5" id="KW-0233">DNA recombination</keyword>
<keyword evidence="3" id="KW-0229">DNA integration</keyword>
<evidence type="ECO:0000313" key="10">
    <source>
        <dbReference type="Proteomes" id="UP000197032"/>
    </source>
</evidence>
<dbReference type="GO" id="GO:0003677">
    <property type="term" value="F:DNA binding"/>
    <property type="evidence" value="ECO:0007669"/>
    <property type="project" value="UniProtKB-UniRule"/>
</dbReference>
<feature type="domain" description="Core-binding (CB)" evidence="8">
    <location>
        <begin position="72"/>
        <end position="157"/>
    </location>
</feature>
<feature type="domain" description="Tyr recombinase" evidence="7">
    <location>
        <begin position="178"/>
        <end position="375"/>
    </location>
</feature>
<comment type="similarity">
    <text evidence="2">Belongs to the 'phage' integrase family.</text>
</comment>
<dbReference type="Pfam" id="PF14657">
    <property type="entry name" value="Arm-DNA-bind_4"/>
    <property type="match status" value="1"/>
</dbReference>
<keyword evidence="4 6" id="KW-0238">DNA-binding</keyword>
<evidence type="ECO:0000313" key="9">
    <source>
        <dbReference type="EMBL" id="GAW92489.1"/>
    </source>
</evidence>
<evidence type="ECO:0000256" key="1">
    <source>
        <dbReference type="ARBA" id="ARBA00003283"/>
    </source>
</evidence>
<sequence>MPGIYSRGKDRMGRTRWLIRYELPRDPETGKRRQKAEIVYGTKKDAERRLREVLIGLDKGTYTVPTDLTVAEYMTDWLEKYEADHQNKKTISTARYLVNNHIIHELGFIKLKDLQPYHIDKLYLKLRKSKEKGGKELSTRTVRYVHSLLSSALNRAVALNLIPFNPADKVKPPRLHEKEVKPLTDEQRKRFLEAAQGSRLENLFIVALGTGARKGELLNLTWDQINFKDKTITFINMSNDDSTSDAKTECSKRTIPMFPDVEKALRAQRTQQAKEKLKAGPLYNDRNLVFANEVGNPLNPSNIRNRYWIPTLRKAGLPENTHFHALRHTFATTLIRKGIEVRQVSAWLGHKDPAFTFKRYHHYIPAKIDEREAERINAMIFQE</sequence>
<evidence type="ECO:0000259" key="7">
    <source>
        <dbReference type="PROSITE" id="PS51898"/>
    </source>
</evidence>
<dbReference type="EMBL" id="BDGJ01000082">
    <property type="protein sequence ID" value="GAW92489.1"/>
    <property type="molecule type" value="Genomic_DNA"/>
</dbReference>
<evidence type="ECO:0000256" key="2">
    <source>
        <dbReference type="ARBA" id="ARBA00008857"/>
    </source>
</evidence>
<dbReference type="InterPro" id="IPR050090">
    <property type="entry name" value="Tyrosine_recombinase_XerCD"/>
</dbReference>
<dbReference type="InterPro" id="IPR010998">
    <property type="entry name" value="Integrase_recombinase_N"/>
</dbReference>
<dbReference type="InterPro" id="IPR011010">
    <property type="entry name" value="DNA_brk_join_enz"/>
</dbReference>
<dbReference type="InterPro" id="IPR013762">
    <property type="entry name" value="Integrase-like_cat_sf"/>
</dbReference>
<keyword evidence="10" id="KW-1185">Reference proteome</keyword>
<reference evidence="10" key="1">
    <citation type="journal article" date="2017" name="Appl. Environ. Microbiol.">
        <title>Genomic analysis of Calderihabitans maritimus KKC1, a thermophilic hydrogenogenic carboxydotrophic bacterium isolated from marine sediment.</title>
        <authorList>
            <person name="Omae K."/>
            <person name="Yoneda Y."/>
            <person name="Fukuyama Y."/>
            <person name="Yoshida T."/>
            <person name="Sako Y."/>
        </authorList>
    </citation>
    <scope>NUCLEOTIDE SEQUENCE [LARGE SCALE GENOMIC DNA]</scope>
    <source>
        <strain evidence="10">KKC1</strain>
    </source>
</reference>
<comment type="caution">
    <text evidence="9">The sequence shown here is derived from an EMBL/GenBank/DDBJ whole genome shotgun (WGS) entry which is preliminary data.</text>
</comment>